<organism evidence="17 18">
    <name type="scientific">Albugo candida</name>
    <dbReference type="NCBI Taxonomy" id="65357"/>
    <lineage>
        <taxon>Eukaryota</taxon>
        <taxon>Sar</taxon>
        <taxon>Stramenopiles</taxon>
        <taxon>Oomycota</taxon>
        <taxon>Peronosporomycetes</taxon>
        <taxon>Albuginales</taxon>
        <taxon>Albuginaceae</taxon>
        <taxon>Albugo</taxon>
    </lineage>
</organism>
<dbReference type="InterPro" id="IPR020846">
    <property type="entry name" value="MFS_dom"/>
</dbReference>
<feature type="transmembrane region" description="Helical" evidence="15">
    <location>
        <begin position="439"/>
        <end position="459"/>
    </location>
</feature>
<dbReference type="Proteomes" id="UP000053237">
    <property type="component" value="Unassembled WGS sequence"/>
</dbReference>
<evidence type="ECO:0000256" key="11">
    <source>
        <dbReference type="ARBA" id="ARBA00044668"/>
    </source>
</evidence>
<evidence type="ECO:0000256" key="12">
    <source>
        <dbReference type="ARBA" id="ARBA00044710"/>
    </source>
</evidence>
<feature type="transmembrane region" description="Helical" evidence="15">
    <location>
        <begin position="284"/>
        <end position="303"/>
    </location>
</feature>
<comment type="caution">
    <text evidence="17">The sequence shown here is derived from an EMBL/GenBank/DDBJ whole genome shotgun (WGS) entry which is preliminary data.</text>
</comment>
<dbReference type="EMBL" id="CAIX01000198">
    <property type="protein sequence ID" value="CCI47986.1"/>
    <property type="molecule type" value="Genomic_DNA"/>
</dbReference>
<dbReference type="STRING" id="65357.A0A024GM93"/>
<dbReference type="GO" id="GO:0016020">
    <property type="term" value="C:membrane"/>
    <property type="evidence" value="ECO:0007669"/>
    <property type="project" value="UniProtKB-SubCell"/>
</dbReference>
<evidence type="ECO:0000256" key="9">
    <source>
        <dbReference type="ARBA" id="ARBA00044656"/>
    </source>
</evidence>
<evidence type="ECO:0000256" key="2">
    <source>
        <dbReference type="ARBA" id="ARBA00011738"/>
    </source>
</evidence>
<comment type="catalytic activity">
    <reaction evidence="8">
        <text>D-glucose(out) = D-glucose(in)</text>
        <dbReference type="Rhea" id="RHEA:60376"/>
        <dbReference type="ChEBI" id="CHEBI:4167"/>
    </reaction>
    <physiologicalReaction direction="left-to-right" evidence="8">
        <dbReference type="Rhea" id="RHEA:60377"/>
    </physiologicalReaction>
</comment>
<evidence type="ECO:0000256" key="15">
    <source>
        <dbReference type="SAM" id="Phobius"/>
    </source>
</evidence>
<feature type="domain" description="Major facilitator superfamily (MFS) profile" evidence="16">
    <location>
        <begin position="23"/>
        <end position="463"/>
    </location>
</feature>
<keyword evidence="18" id="KW-1185">Reference proteome</keyword>
<evidence type="ECO:0000256" key="1">
    <source>
        <dbReference type="ARBA" id="ARBA00004141"/>
    </source>
</evidence>
<dbReference type="GO" id="GO:0015149">
    <property type="term" value="F:hexose transmembrane transporter activity"/>
    <property type="evidence" value="ECO:0007669"/>
    <property type="project" value="TreeGrafter"/>
</dbReference>
<evidence type="ECO:0000256" key="4">
    <source>
        <dbReference type="ARBA" id="ARBA00022692"/>
    </source>
</evidence>
<dbReference type="PANTHER" id="PTHR23503">
    <property type="entry name" value="SOLUTE CARRIER FAMILY 2"/>
    <property type="match status" value="1"/>
</dbReference>
<feature type="transmembrane region" description="Helical" evidence="15">
    <location>
        <begin position="197"/>
        <end position="215"/>
    </location>
</feature>
<keyword evidence="3 14" id="KW-0813">Transport</keyword>
<comment type="catalytic activity">
    <reaction evidence="7">
        <text>D-galactose(in) = D-galactose(out)</text>
        <dbReference type="Rhea" id="RHEA:34915"/>
        <dbReference type="ChEBI" id="CHEBI:4139"/>
    </reaction>
    <physiologicalReaction direction="right-to-left" evidence="7">
        <dbReference type="Rhea" id="RHEA:34917"/>
    </physiologicalReaction>
</comment>
<name>A0A024GM93_9STRA</name>
<proteinExistence type="inferred from homology"/>
<dbReference type="SUPFAM" id="SSF103473">
    <property type="entry name" value="MFS general substrate transporter"/>
    <property type="match status" value="1"/>
</dbReference>
<comment type="catalytic activity">
    <reaction evidence="11">
        <text>D-glucosamine(out) = D-glucosamine(in)</text>
        <dbReference type="Rhea" id="RHEA:78423"/>
        <dbReference type="ChEBI" id="CHEBI:58723"/>
    </reaction>
    <physiologicalReaction direction="left-to-right" evidence="11">
        <dbReference type="Rhea" id="RHEA:78424"/>
    </physiologicalReaction>
</comment>
<feature type="transmembrane region" description="Helical" evidence="15">
    <location>
        <begin position="77"/>
        <end position="96"/>
    </location>
</feature>
<feature type="transmembrane region" description="Helical" evidence="15">
    <location>
        <begin position="108"/>
        <end position="130"/>
    </location>
</feature>
<dbReference type="InterPro" id="IPR005829">
    <property type="entry name" value="Sugar_transporter_CS"/>
</dbReference>
<dbReference type="PROSITE" id="PS00217">
    <property type="entry name" value="SUGAR_TRANSPORT_2"/>
    <property type="match status" value="1"/>
</dbReference>
<evidence type="ECO:0000313" key="18">
    <source>
        <dbReference type="Proteomes" id="UP000053237"/>
    </source>
</evidence>
<dbReference type="Pfam" id="PF00083">
    <property type="entry name" value="Sugar_tr"/>
    <property type="match status" value="1"/>
</dbReference>
<evidence type="ECO:0000313" key="17">
    <source>
        <dbReference type="EMBL" id="CCI47986.1"/>
    </source>
</evidence>
<evidence type="ECO:0000256" key="14">
    <source>
        <dbReference type="RuleBase" id="RU003346"/>
    </source>
</evidence>
<comment type="subunit">
    <text evidence="2">Homodimer.</text>
</comment>
<dbReference type="PROSITE" id="PS50850">
    <property type="entry name" value="MFS"/>
    <property type="match status" value="1"/>
</dbReference>
<evidence type="ECO:0000256" key="8">
    <source>
        <dbReference type="ARBA" id="ARBA00044648"/>
    </source>
</evidence>
<comment type="subcellular location">
    <subcellularLocation>
        <location evidence="1">Membrane</location>
        <topology evidence="1">Multi-pass membrane protein</topology>
    </subcellularLocation>
</comment>
<evidence type="ECO:0000256" key="6">
    <source>
        <dbReference type="ARBA" id="ARBA00023136"/>
    </source>
</evidence>
<protein>
    <recommendedName>
        <fullName evidence="13">Hexose transporter 1</fullName>
    </recommendedName>
</protein>
<dbReference type="InParanoid" id="A0A024GM93"/>
<comment type="catalytic activity">
    <reaction evidence="9">
        <text>D-xylose(out) = D-xylose(in)</text>
        <dbReference type="Rhea" id="RHEA:78427"/>
        <dbReference type="ChEBI" id="CHEBI:53455"/>
    </reaction>
    <physiologicalReaction direction="left-to-right" evidence="9">
        <dbReference type="Rhea" id="RHEA:78428"/>
    </physiologicalReaction>
</comment>
<keyword evidence="6 15" id="KW-0472">Membrane</keyword>
<keyword evidence="4 15" id="KW-0812">Transmembrane</keyword>
<dbReference type="Gene3D" id="1.20.1250.20">
    <property type="entry name" value="MFS general substrate transporter like domains"/>
    <property type="match status" value="1"/>
</dbReference>
<dbReference type="InterPro" id="IPR036259">
    <property type="entry name" value="MFS_trans_sf"/>
</dbReference>
<comment type="catalytic activity">
    <reaction evidence="12">
        <text>D-fructose(out) = D-fructose(in)</text>
        <dbReference type="Rhea" id="RHEA:60372"/>
        <dbReference type="ChEBI" id="CHEBI:37721"/>
    </reaction>
    <physiologicalReaction direction="left-to-right" evidence="12">
        <dbReference type="Rhea" id="RHEA:60373"/>
    </physiologicalReaction>
</comment>
<evidence type="ECO:0000256" key="5">
    <source>
        <dbReference type="ARBA" id="ARBA00022989"/>
    </source>
</evidence>
<feature type="transmembrane region" description="Helical" evidence="15">
    <location>
        <begin position="136"/>
        <end position="153"/>
    </location>
</feature>
<dbReference type="PRINTS" id="PR00171">
    <property type="entry name" value="SUGRTRNSPORT"/>
</dbReference>
<dbReference type="InterPro" id="IPR045263">
    <property type="entry name" value="GLUT"/>
</dbReference>
<dbReference type="AlphaFoldDB" id="A0A024GM93"/>
<feature type="transmembrane region" description="Helical" evidence="15">
    <location>
        <begin position="348"/>
        <end position="368"/>
    </location>
</feature>
<dbReference type="NCBIfam" id="TIGR00879">
    <property type="entry name" value="SP"/>
    <property type="match status" value="1"/>
</dbReference>
<evidence type="ECO:0000256" key="3">
    <source>
        <dbReference type="ARBA" id="ARBA00022448"/>
    </source>
</evidence>
<feature type="transmembrane region" description="Helical" evidence="15">
    <location>
        <begin position="165"/>
        <end position="185"/>
    </location>
</feature>
<dbReference type="PANTHER" id="PTHR23503:SF8">
    <property type="entry name" value="FACILITATED GLUCOSE TRANSPORTER PROTEIN 1"/>
    <property type="match status" value="1"/>
</dbReference>
<reference evidence="17 18" key="1">
    <citation type="submission" date="2012-05" db="EMBL/GenBank/DDBJ databases">
        <title>Recombination and specialization in a pathogen metapopulation.</title>
        <authorList>
            <person name="Gardiner A."/>
            <person name="Kemen E."/>
            <person name="Schultz-Larsen T."/>
            <person name="MacLean D."/>
            <person name="Van Oosterhout C."/>
            <person name="Jones J.D.G."/>
        </authorList>
    </citation>
    <scope>NUCLEOTIDE SEQUENCE [LARGE SCALE GENOMIC DNA]</scope>
    <source>
        <strain evidence="17 18">Ac Nc2</strain>
    </source>
</reference>
<feature type="transmembrane region" description="Helical" evidence="15">
    <location>
        <begin position="323"/>
        <end position="341"/>
    </location>
</feature>
<keyword evidence="5 15" id="KW-1133">Transmembrane helix</keyword>
<dbReference type="InterPro" id="IPR005828">
    <property type="entry name" value="MFS_sugar_transport-like"/>
</dbReference>
<feature type="transmembrane region" description="Helical" evidence="15">
    <location>
        <begin position="410"/>
        <end position="433"/>
    </location>
</feature>
<evidence type="ECO:0000256" key="7">
    <source>
        <dbReference type="ARBA" id="ARBA00044637"/>
    </source>
</evidence>
<comment type="similarity">
    <text evidence="14">Belongs to the major facilitator superfamily. Sugar transporter (TC 2.A.1.1) family.</text>
</comment>
<evidence type="ECO:0000256" key="13">
    <source>
        <dbReference type="ARBA" id="ARBA00044780"/>
    </source>
</evidence>
<sequence length="475" mass="51707">MKSPVNAPAQDSEIEQCPAFRPIFYLTVSLSLLHAFQYGWSTSQLNYTAYNDDRACQAEPVQAGTCVLFPGHSKLDWTLMVNAWIFGGMIGSLGSGYPADTFGRRTSILLNSVVMIFGGLLQAFSTGVWMFVIGRFVAGLASGNGTAVLGSYLSEIAPPHRRGAIVSCIQVAVVLGIFLVSITFYVADTSLGARVNAGFPAILGLLTLVFAKYLVESPTWLSAHKQTKQARRVLTQLFGPEHVDVAMSWTSKPSSLDTDLSPKKASNATEGSVYELFTVYRRQILVAIGCSACQQLSGINAIFYYSSDIFQAAGVRDVRIGNLIVNTVNAIPTFGIGYLLVTFHKRRLMLLGLFFMGLSAIGITIALVSEMDELTILFTAVYVAAFACSLGPLVWGITAELLPDHIRARGQAICLLVNWTCNLVVGISYPYIADALDDYGFVPFVVLLAVFFVFVYRCLPETYGKTIEEIQALFT</sequence>
<evidence type="ECO:0000256" key="10">
    <source>
        <dbReference type="ARBA" id="ARBA00044662"/>
    </source>
</evidence>
<gene>
    <name evidence="17" type="ORF">BN9_090290</name>
</gene>
<comment type="catalytic activity">
    <reaction evidence="10">
        <text>D-mannose(out) = D-mannose(in)</text>
        <dbReference type="Rhea" id="RHEA:78391"/>
        <dbReference type="ChEBI" id="CHEBI:4208"/>
    </reaction>
    <physiologicalReaction direction="left-to-right" evidence="10">
        <dbReference type="Rhea" id="RHEA:78392"/>
    </physiologicalReaction>
</comment>
<evidence type="ECO:0000259" key="16">
    <source>
        <dbReference type="PROSITE" id="PS50850"/>
    </source>
</evidence>
<dbReference type="InterPro" id="IPR003663">
    <property type="entry name" value="Sugar/inositol_transpt"/>
</dbReference>
<feature type="transmembrane region" description="Helical" evidence="15">
    <location>
        <begin position="374"/>
        <end position="398"/>
    </location>
</feature>
<accession>A0A024GM93</accession>
<dbReference type="OrthoDB" id="94354at2759"/>